<protein>
    <submittedName>
        <fullName evidence="1">Uncharacterized protein</fullName>
    </submittedName>
</protein>
<evidence type="ECO:0000313" key="1">
    <source>
        <dbReference type="EMBL" id="EGJ71864.1"/>
    </source>
</evidence>
<dbReference type="Proteomes" id="UP000018439">
    <property type="component" value="Chromosome"/>
</dbReference>
<dbReference type="STRING" id="679937.Bcop_1672"/>
<dbReference type="HOGENOM" id="CLU_1977087_0_0_10"/>
<dbReference type="EMBL" id="CM001167">
    <property type="protein sequence ID" value="EGJ71864.1"/>
    <property type="molecule type" value="Genomic_DNA"/>
</dbReference>
<organism evidence="1 2">
    <name type="scientific">Bacteroides coprosuis DSM 18011</name>
    <dbReference type="NCBI Taxonomy" id="679937"/>
    <lineage>
        <taxon>Bacteria</taxon>
        <taxon>Pseudomonadati</taxon>
        <taxon>Bacteroidota</taxon>
        <taxon>Bacteroidia</taxon>
        <taxon>Bacteroidales</taxon>
        <taxon>Bacteroidaceae</taxon>
        <taxon>Bacteroides</taxon>
    </lineage>
</organism>
<reference evidence="1 2" key="1">
    <citation type="journal article" date="2011" name="Stand. Genomic Sci.">
        <title>Non-contiguous finished genome sequence of Bacteroides coprosuis type strain (PC139).</title>
        <authorList>
            <person name="Land M."/>
            <person name="Held B."/>
            <person name="Gronow S."/>
            <person name="Abt B."/>
            <person name="Lucas S."/>
            <person name="Del Rio T.G."/>
            <person name="Nolan M."/>
            <person name="Tice H."/>
            <person name="Cheng J.F."/>
            <person name="Pitluck S."/>
            <person name="Liolios K."/>
            <person name="Pagani I."/>
            <person name="Ivanova N."/>
            <person name="Mavromatis K."/>
            <person name="Mikhailova N."/>
            <person name="Pati A."/>
            <person name="Tapia R."/>
            <person name="Han C."/>
            <person name="Goodwin L."/>
            <person name="Chen A."/>
            <person name="Palaniappan K."/>
            <person name="Hauser L."/>
            <person name="Brambilla E.M."/>
            <person name="Rohde M."/>
            <person name="Goker M."/>
            <person name="Detter J.C."/>
            <person name="Woyke T."/>
            <person name="Bristow J."/>
            <person name="Eisen J.A."/>
            <person name="Markowitz V."/>
            <person name="Hugenholtz P."/>
            <person name="Kyrpides N.C."/>
            <person name="Klenk H.P."/>
            <person name="Lapidus A."/>
        </authorList>
    </citation>
    <scope>NUCLEOTIDE SEQUENCE</scope>
    <source>
        <strain evidence="1 2">DSM 18011</strain>
    </source>
</reference>
<gene>
    <name evidence="1" type="ORF">Bcop_1672</name>
</gene>
<dbReference type="AlphaFoldDB" id="F3ZQZ1"/>
<proteinExistence type="predicted"/>
<keyword evidence="2" id="KW-1185">Reference proteome</keyword>
<evidence type="ECO:0000313" key="2">
    <source>
        <dbReference type="Proteomes" id="UP000018439"/>
    </source>
</evidence>
<name>F3ZQZ1_9BACE</name>
<accession>F3ZQZ1</accession>
<sequence length="126" mass="14991">MKIEITIPELEQFIQSYFKVSIDIEYSDFNKVKVSYMTTFKINVLHVDDYSVLFGYKINPLTHLVVRGTKFFMKEKFKSDVLQWNVAKKEIQLNLKEIIGLKGFLNIYRIHSFEIFDNKVILEMVI</sequence>